<sequence>MTLIFAQSLFFLSSAVPFVCCLLLCFFPLVGCWVLLYSHPPSPFLKPTHPPTHKKLHHFHLQSSFHCTCYLLHSISQTPCVLAGSAWYFFGCSAFLFLWWWSCFFFFFRLFVCCCSANFLTFVVGFISVSAL</sequence>
<organism evidence="2 3">
    <name type="scientific">Sphagnum jensenii</name>
    <dbReference type="NCBI Taxonomy" id="128206"/>
    <lineage>
        <taxon>Eukaryota</taxon>
        <taxon>Viridiplantae</taxon>
        <taxon>Streptophyta</taxon>
        <taxon>Embryophyta</taxon>
        <taxon>Bryophyta</taxon>
        <taxon>Sphagnophytina</taxon>
        <taxon>Sphagnopsida</taxon>
        <taxon>Sphagnales</taxon>
        <taxon>Sphagnaceae</taxon>
        <taxon>Sphagnum</taxon>
    </lineage>
</organism>
<name>A0ABP0WM53_9BRYO</name>
<keyword evidence="3" id="KW-1185">Reference proteome</keyword>
<reference evidence="2" key="1">
    <citation type="submission" date="2024-02" db="EMBL/GenBank/DDBJ databases">
        <authorList>
            <consortium name="ELIXIR-Norway"/>
            <consortium name="Elixir Norway"/>
        </authorList>
    </citation>
    <scope>NUCLEOTIDE SEQUENCE</scope>
</reference>
<dbReference type="Proteomes" id="UP001497444">
    <property type="component" value="Chromosome 19"/>
</dbReference>
<feature type="transmembrane region" description="Helical" evidence="1">
    <location>
        <begin position="107"/>
        <end position="129"/>
    </location>
</feature>
<evidence type="ECO:0000313" key="2">
    <source>
        <dbReference type="EMBL" id="CAK9267241.1"/>
    </source>
</evidence>
<proteinExistence type="predicted"/>
<protein>
    <recommendedName>
        <fullName evidence="4">NADH dehydrogenase subunit 6</fullName>
    </recommendedName>
</protein>
<evidence type="ECO:0000313" key="3">
    <source>
        <dbReference type="Proteomes" id="UP001497444"/>
    </source>
</evidence>
<feature type="non-terminal residue" evidence="2">
    <location>
        <position position="1"/>
    </location>
</feature>
<keyword evidence="1" id="KW-0472">Membrane</keyword>
<feature type="transmembrane region" description="Helical" evidence="1">
    <location>
        <begin position="15"/>
        <end position="36"/>
    </location>
</feature>
<dbReference type="EMBL" id="OZ020114">
    <property type="protein sequence ID" value="CAK9267241.1"/>
    <property type="molecule type" value="Genomic_DNA"/>
</dbReference>
<feature type="transmembrane region" description="Helical" evidence="1">
    <location>
        <begin position="80"/>
        <end position="101"/>
    </location>
</feature>
<feature type="non-terminal residue" evidence="2">
    <location>
        <position position="132"/>
    </location>
</feature>
<evidence type="ECO:0008006" key="4">
    <source>
        <dbReference type="Google" id="ProtNLM"/>
    </source>
</evidence>
<gene>
    <name evidence="2" type="ORF">CSSPJE1EN1_LOCUS12719</name>
</gene>
<keyword evidence="1" id="KW-0812">Transmembrane</keyword>
<accession>A0ABP0WM53</accession>
<keyword evidence="1" id="KW-1133">Transmembrane helix</keyword>
<evidence type="ECO:0000256" key="1">
    <source>
        <dbReference type="SAM" id="Phobius"/>
    </source>
</evidence>